<protein>
    <recommendedName>
        <fullName evidence="3">Variable surface protein Vir35</fullName>
    </recommendedName>
</protein>
<dbReference type="VEuPathDB" id="PlasmoDB:PVPAM_000023800"/>
<dbReference type="Pfam" id="PF12420">
    <property type="entry name" value="DUF3671"/>
    <property type="match status" value="1"/>
</dbReference>
<keyword evidence="1" id="KW-0812">Transmembrane</keyword>
<dbReference type="VEuPathDB" id="PlasmoDB:PVP01_0009140"/>
<reference evidence="2" key="1">
    <citation type="submission" date="2016-07" db="EMBL/GenBank/DDBJ databases">
        <authorList>
            <consortium name="Pathogen Informatics"/>
        </authorList>
    </citation>
    <scope>NUCLEOTIDE SEQUENCE</scope>
</reference>
<name>A0A565A5T8_PLAVI</name>
<keyword evidence="1" id="KW-0472">Membrane</keyword>
<dbReference type="OrthoDB" id="389387at2759"/>
<proteinExistence type="predicted"/>
<sequence>MAIIKNTHMNHSTKLIFITKIVTFIILSWIYQCTKHENVLSKTLENENMVNISLVMRTYRLLAKHEYQHEMPNRGLQNKVSYNRDNYKLEKGKENNNTFEKLKQGRSNHVDNYLKSYRNRYSKKKGFSKLDCYCEKIVLDKIHGLYGIGEKLRNKKKSFKKFFLKKYGIGLILFALIPALGLIYPIIFGIDKRWDGILDYCTDNITHKDYTSALNCSKVHKYIWETPLSYIKPAFIVFTFTMIIVILLFVFYTLIKVVKYEKIKSGKDKMSLKEYSHFSKDVFI</sequence>
<evidence type="ECO:0000313" key="2">
    <source>
        <dbReference type="EMBL" id="VVA00201.1"/>
    </source>
</evidence>
<feature type="transmembrane region" description="Helical" evidence="1">
    <location>
        <begin position="234"/>
        <end position="255"/>
    </location>
</feature>
<dbReference type="EMBL" id="FLZR02000047">
    <property type="protein sequence ID" value="VVA00201.1"/>
    <property type="molecule type" value="Genomic_DNA"/>
</dbReference>
<feature type="transmembrane region" description="Helical" evidence="1">
    <location>
        <begin position="167"/>
        <end position="190"/>
    </location>
</feature>
<gene>
    <name evidence="2" type="ORF">PVP01_0009140</name>
</gene>
<dbReference type="Proteomes" id="UP000220605">
    <property type="component" value="Unassembled WGS sequence"/>
</dbReference>
<dbReference type="VEuPathDB" id="PlasmoDB:PVW1_100059400"/>
<dbReference type="InterPro" id="IPR022139">
    <property type="entry name" value="Fam-L/Fam-M-like_plasmodium"/>
</dbReference>
<accession>A0A565A5T8</accession>
<evidence type="ECO:0000256" key="1">
    <source>
        <dbReference type="SAM" id="Phobius"/>
    </source>
</evidence>
<feature type="transmembrane region" description="Helical" evidence="1">
    <location>
        <begin position="15"/>
        <end position="32"/>
    </location>
</feature>
<keyword evidence="1" id="KW-1133">Transmembrane helix</keyword>
<dbReference type="AlphaFoldDB" id="A0A565A5T8"/>
<evidence type="ECO:0008006" key="3">
    <source>
        <dbReference type="Google" id="ProtNLM"/>
    </source>
</evidence>
<dbReference type="VEuPathDB" id="PlasmoDB:PVX_109778"/>
<organism evidence="2">
    <name type="scientific">Plasmodium vivax</name>
    <name type="common">malaria parasite P. vivax</name>
    <dbReference type="NCBI Taxonomy" id="5855"/>
    <lineage>
        <taxon>Eukaryota</taxon>
        <taxon>Sar</taxon>
        <taxon>Alveolata</taxon>
        <taxon>Apicomplexa</taxon>
        <taxon>Aconoidasida</taxon>
        <taxon>Haemosporida</taxon>
        <taxon>Plasmodiidae</taxon>
        <taxon>Plasmodium</taxon>
        <taxon>Plasmodium (Plasmodium)</taxon>
    </lineage>
</organism>